<name>A0ABW5DRQ3_9PROT</name>
<dbReference type="EMBL" id="JBHUIP010000004">
    <property type="protein sequence ID" value="MFD2262591.1"/>
    <property type="molecule type" value="Genomic_DNA"/>
</dbReference>
<protein>
    <recommendedName>
        <fullName evidence="5">Transcription factor</fullName>
    </recommendedName>
</protein>
<gene>
    <name evidence="3" type="ORF">ACFSM5_06805</name>
</gene>
<proteinExistence type="predicted"/>
<keyword evidence="1" id="KW-0175">Coiled coil</keyword>
<evidence type="ECO:0000256" key="2">
    <source>
        <dbReference type="SAM" id="MobiDB-lite"/>
    </source>
</evidence>
<organism evidence="3 4">
    <name type="scientific">Lacibacterium aquatile</name>
    <dbReference type="NCBI Taxonomy" id="1168082"/>
    <lineage>
        <taxon>Bacteria</taxon>
        <taxon>Pseudomonadati</taxon>
        <taxon>Pseudomonadota</taxon>
        <taxon>Alphaproteobacteria</taxon>
        <taxon>Rhodospirillales</taxon>
        <taxon>Rhodospirillaceae</taxon>
    </lineage>
</organism>
<evidence type="ECO:0008006" key="5">
    <source>
        <dbReference type="Google" id="ProtNLM"/>
    </source>
</evidence>
<feature type="region of interest" description="Disordered" evidence="2">
    <location>
        <begin position="122"/>
        <end position="141"/>
    </location>
</feature>
<dbReference type="Proteomes" id="UP001597295">
    <property type="component" value="Unassembled WGS sequence"/>
</dbReference>
<feature type="coiled-coil region" evidence="1">
    <location>
        <begin position="82"/>
        <end position="109"/>
    </location>
</feature>
<evidence type="ECO:0000313" key="3">
    <source>
        <dbReference type="EMBL" id="MFD2262591.1"/>
    </source>
</evidence>
<comment type="caution">
    <text evidence="3">The sequence shown here is derived from an EMBL/GenBank/DDBJ whole genome shotgun (WGS) entry which is preliminary data.</text>
</comment>
<evidence type="ECO:0000313" key="4">
    <source>
        <dbReference type="Proteomes" id="UP001597295"/>
    </source>
</evidence>
<evidence type="ECO:0000256" key="1">
    <source>
        <dbReference type="SAM" id="Coils"/>
    </source>
</evidence>
<accession>A0ABW5DRQ3</accession>
<reference evidence="4" key="1">
    <citation type="journal article" date="2019" name="Int. J. Syst. Evol. Microbiol.">
        <title>The Global Catalogue of Microorganisms (GCM) 10K type strain sequencing project: providing services to taxonomists for standard genome sequencing and annotation.</title>
        <authorList>
            <consortium name="The Broad Institute Genomics Platform"/>
            <consortium name="The Broad Institute Genome Sequencing Center for Infectious Disease"/>
            <person name="Wu L."/>
            <person name="Ma J."/>
        </authorList>
    </citation>
    <scope>NUCLEOTIDE SEQUENCE [LARGE SCALE GENOMIC DNA]</scope>
    <source>
        <strain evidence="4">CGMCC 1.19062</strain>
    </source>
</reference>
<keyword evidence="4" id="KW-1185">Reference proteome</keyword>
<sequence length="141" mass="16730">MQRPRRVIKKRTRITKASIEVICEFIRGWPRAITWEEIVIEAERRLHANWTRQALEKHAEIKAAYQAKRDQTPAHQPIDPAIRILKERIKSLEDDKRRLEAEIELYKGTFVRYQYNAHARGISPEELDRPLPPIDRNRSDG</sequence>
<dbReference type="RefSeq" id="WP_379875549.1">
    <property type="nucleotide sequence ID" value="NZ_JBHUIP010000004.1"/>
</dbReference>